<dbReference type="GO" id="GO:0042823">
    <property type="term" value="P:pyridoxal phosphate biosynthetic process"/>
    <property type="evidence" value="ECO:0007669"/>
    <property type="project" value="InterPro"/>
</dbReference>
<dbReference type="GO" id="GO:0008615">
    <property type="term" value="P:pyridoxine biosynthetic process"/>
    <property type="evidence" value="ECO:0007669"/>
    <property type="project" value="UniProtKB-KW"/>
</dbReference>
<keyword evidence="7" id="KW-0520">NAD</keyword>
<feature type="non-terminal residue" evidence="10">
    <location>
        <position position="1"/>
    </location>
</feature>
<keyword evidence="8" id="KW-0664">Pyridoxine biosynthesis</keyword>
<keyword evidence="2" id="KW-0479">Metal-binding</keyword>
<reference evidence="10" key="1">
    <citation type="submission" date="2018-05" db="EMBL/GenBank/DDBJ databases">
        <authorList>
            <person name="Lanie J.A."/>
            <person name="Ng W.-L."/>
            <person name="Kazmierczak K.M."/>
            <person name="Andrzejewski T.M."/>
            <person name="Davidsen T.M."/>
            <person name="Wayne K.J."/>
            <person name="Tettelin H."/>
            <person name="Glass J.I."/>
            <person name="Rusch D."/>
            <person name="Podicherti R."/>
            <person name="Tsui H.-C.T."/>
            <person name="Winkler M.E."/>
        </authorList>
    </citation>
    <scope>NUCLEOTIDE SEQUENCE</scope>
</reference>
<dbReference type="SUPFAM" id="SSF53659">
    <property type="entry name" value="Isocitrate/Isopropylmalate dehydrogenase-like"/>
    <property type="match status" value="1"/>
</dbReference>
<evidence type="ECO:0000256" key="9">
    <source>
        <dbReference type="ARBA" id="ARBA00023285"/>
    </source>
</evidence>
<dbReference type="Gene3D" id="3.40.718.10">
    <property type="entry name" value="Isopropylmalate Dehydrogenase"/>
    <property type="match status" value="1"/>
</dbReference>
<keyword evidence="6" id="KW-0560">Oxidoreductase</keyword>
<sequence>VASSLPIILLSSGEPSGIGPDICVMLAMKKIPARLAVLGDPGLLAERASTLKLDLDIQEQKKLSGIAPHRARHLDVLGVPLKTPACAGQLNSANAEYVIELLKRGVELCKTYKKSALVTAPVQKSVINQAGIKFTGHTEFLADLTGTRTPVMLLVAKNMRVALATTHLPLREVVSVINRQSLKKTINVLNNDLEQRFGLNKPRIAILGLNPHAGEAGVIGNEEQKIIRPLIEELSSTGLNIQGPLSADTAFTPARLAECDVILAMYHDQGLPAIKALSFGSIVNVTLGLPIIRTSVDHGTALTLAGTGQAKTESLKQAVQLAIKLLLNSKSV</sequence>
<keyword evidence="3" id="KW-0862">Zinc</keyword>
<evidence type="ECO:0000256" key="4">
    <source>
        <dbReference type="ARBA" id="ARBA00022842"/>
    </source>
</evidence>
<dbReference type="GO" id="GO:0050570">
    <property type="term" value="F:4-hydroxythreonine-4-phosphate dehydrogenase activity"/>
    <property type="evidence" value="ECO:0007669"/>
    <property type="project" value="InterPro"/>
</dbReference>
<protein>
    <recommendedName>
        <fullName evidence="11">4-hydroxythreonine-4-phosphate dehydrogenase</fullName>
    </recommendedName>
</protein>
<evidence type="ECO:0000256" key="3">
    <source>
        <dbReference type="ARBA" id="ARBA00022833"/>
    </source>
</evidence>
<evidence type="ECO:0000256" key="5">
    <source>
        <dbReference type="ARBA" id="ARBA00022857"/>
    </source>
</evidence>
<dbReference type="PANTHER" id="PTHR30004:SF5">
    <property type="entry name" value="4-HYDROXYTHREONINE-4-PHOSPHATE DEHYDROGENASE"/>
    <property type="match status" value="1"/>
</dbReference>
<dbReference type="InterPro" id="IPR037510">
    <property type="entry name" value="PdxA"/>
</dbReference>
<evidence type="ECO:0000256" key="7">
    <source>
        <dbReference type="ARBA" id="ARBA00023027"/>
    </source>
</evidence>
<accession>A0A381S2Z9</accession>
<gene>
    <name evidence="10" type="ORF">METZ01_LOCUS50562</name>
</gene>
<keyword evidence="5" id="KW-0521">NADP</keyword>
<dbReference type="GO" id="GO:0046872">
    <property type="term" value="F:metal ion binding"/>
    <property type="evidence" value="ECO:0007669"/>
    <property type="project" value="UniProtKB-KW"/>
</dbReference>
<dbReference type="EMBL" id="UINC01002534">
    <property type="protein sequence ID" value="SUZ97708.1"/>
    <property type="molecule type" value="Genomic_DNA"/>
</dbReference>
<dbReference type="InterPro" id="IPR005255">
    <property type="entry name" value="PdxA_fam"/>
</dbReference>
<organism evidence="10">
    <name type="scientific">marine metagenome</name>
    <dbReference type="NCBI Taxonomy" id="408172"/>
    <lineage>
        <taxon>unclassified sequences</taxon>
        <taxon>metagenomes</taxon>
        <taxon>ecological metagenomes</taxon>
    </lineage>
</organism>
<dbReference type="NCBIfam" id="TIGR00557">
    <property type="entry name" value="pdxA"/>
    <property type="match status" value="1"/>
</dbReference>
<evidence type="ECO:0000256" key="8">
    <source>
        <dbReference type="ARBA" id="ARBA00023096"/>
    </source>
</evidence>
<dbReference type="AlphaFoldDB" id="A0A381S2Z9"/>
<keyword evidence="1" id="KW-0963">Cytoplasm</keyword>
<name>A0A381S2Z9_9ZZZZ</name>
<proteinExistence type="inferred from homology"/>
<dbReference type="GO" id="GO:0051287">
    <property type="term" value="F:NAD binding"/>
    <property type="evidence" value="ECO:0007669"/>
    <property type="project" value="InterPro"/>
</dbReference>
<evidence type="ECO:0000256" key="1">
    <source>
        <dbReference type="ARBA" id="ARBA00022490"/>
    </source>
</evidence>
<dbReference type="Pfam" id="PF04166">
    <property type="entry name" value="PdxA"/>
    <property type="match status" value="1"/>
</dbReference>
<keyword evidence="9" id="KW-0170">Cobalt</keyword>
<dbReference type="PANTHER" id="PTHR30004">
    <property type="entry name" value="4-HYDROXYTHREONINE-4-PHOSPHATE DEHYDROGENASE"/>
    <property type="match status" value="1"/>
</dbReference>
<evidence type="ECO:0008006" key="11">
    <source>
        <dbReference type="Google" id="ProtNLM"/>
    </source>
</evidence>
<keyword evidence="4" id="KW-0460">Magnesium</keyword>
<evidence type="ECO:0000256" key="6">
    <source>
        <dbReference type="ARBA" id="ARBA00023002"/>
    </source>
</evidence>
<evidence type="ECO:0000313" key="10">
    <source>
        <dbReference type="EMBL" id="SUZ97708.1"/>
    </source>
</evidence>
<dbReference type="HAMAP" id="MF_00536">
    <property type="entry name" value="PdxA"/>
    <property type="match status" value="1"/>
</dbReference>
<evidence type="ECO:0000256" key="2">
    <source>
        <dbReference type="ARBA" id="ARBA00022723"/>
    </source>
</evidence>